<dbReference type="Pfam" id="PF03485">
    <property type="entry name" value="Arg_tRNA_synt_N"/>
    <property type="match status" value="1"/>
</dbReference>
<feature type="domain" description="Arginyl tRNA synthetase N-terminal" evidence="11">
    <location>
        <begin position="9"/>
        <end position="106"/>
    </location>
</feature>
<evidence type="ECO:0000313" key="13">
    <source>
        <dbReference type="Proteomes" id="UP000034366"/>
    </source>
</evidence>
<dbReference type="InterPro" id="IPR036695">
    <property type="entry name" value="Arg-tRNA-synth_N_sf"/>
</dbReference>
<evidence type="ECO:0000256" key="3">
    <source>
        <dbReference type="ARBA" id="ARBA00022741"/>
    </source>
</evidence>
<evidence type="ECO:0000256" key="7">
    <source>
        <dbReference type="ARBA" id="ARBA00049339"/>
    </source>
</evidence>
<dbReference type="HAMAP" id="MF_00123">
    <property type="entry name" value="Arg_tRNA_synth"/>
    <property type="match status" value="1"/>
</dbReference>
<evidence type="ECO:0000256" key="2">
    <source>
        <dbReference type="ARBA" id="ARBA00022598"/>
    </source>
</evidence>
<keyword evidence="8" id="KW-0963">Cytoplasm</keyword>
<accession>A0A0G0HYD2</accession>
<dbReference type="InterPro" id="IPR005148">
    <property type="entry name" value="Arg-tRNA-synth_N"/>
</dbReference>
<dbReference type="SUPFAM" id="SSF47323">
    <property type="entry name" value="Anticodon-binding domain of a subclass of class I aminoacyl-tRNA synthetases"/>
    <property type="match status" value="1"/>
</dbReference>
<dbReference type="Pfam" id="PF00750">
    <property type="entry name" value="tRNA-synt_1d"/>
    <property type="match status" value="2"/>
</dbReference>
<evidence type="ECO:0000256" key="6">
    <source>
        <dbReference type="ARBA" id="ARBA00023146"/>
    </source>
</evidence>
<dbReference type="GO" id="GO:0006420">
    <property type="term" value="P:arginyl-tRNA aminoacylation"/>
    <property type="evidence" value="ECO:0007669"/>
    <property type="project" value="UniProtKB-UniRule"/>
</dbReference>
<keyword evidence="3 8" id="KW-0547">Nucleotide-binding</keyword>
<comment type="subunit">
    <text evidence="8">Monomer.</text>
</comment>
<dbReference type="InterPro" id="IPR009080">
    <property type="entry name" value="tRNAsynth_Ia_anticodon-bd"/>
</dbReference>
<dbReference type="GO" id="GO:0005524">
    <property type="term" value="F:ATP binding"/>
    <property type="evidence" value="ECO:0007669"/>
    <property type="project" value="UniProtKB-UniRule"/>
</dbReference>
<dbReference type="PANTHER" id="PTHR11956:SF5">
    <property type="entry name" value="ARGININE--TRNA LIGASE, CYTOPLASMIC"/>
    <property type="match status" value="1"/>
</dbReference>
<dbReference type="SUPFAM" id="SSF52374">
    <property type="entry name" value="Nucleotidylyl transferase"/>
    <property type="match status" value="1"/>
</dbReference>
<comment type="caution">
    <text evidence="12">The sequence shown here is derived from an EMBL/GenBank/DDBJ whole genome shotgun (WGS) entry which is preliminary data.</text>
</comment>
<dbReference type="SMART" id="SM01016">
    <property type="entry name" value="Arg_tRNA_synt_N"/>
    <property type="match status" value="1"/>
</dbReference>
<dbReference type="Gene3D" id="3.30.1360.70">
    <property type="entry name" value="Arginyl tRNA synthetase N-terminal domain"/>
    <property type="match status" value="1"/>
</dbReference>
<dbReference type="FunFam" id="1.10.730.10:FF:000006">
    <property type="entry name" value="Arginyl-tRNA synthetase 2, mitochondrial"/>
    <property type="match status" value="1"/>
</dbReference>
<evidence type="ECO:0000259" key="11">
    <source>
        <dbReference type="SMART" id="SM01016"/>
    </source>
</evidence>
<dbReference type="InterPro" id="IPR014729">
    <property type="entry name" value="Rossmann-like_a/b/a_fold"/>
</dbReference>
<dbReference type="Proteomes" id="UP000034366">
    <property type="component" value="Unassembled WGS sequence"/>
</dbReference>
<dbReference type="EMBL" id="LBTW01000042">
    <property type="protein sequence ID" value="KKQ48133.1"/>
    <property type="molecule type" value="Genomic_DNA"/>
</dbReference>
<evidence type="ECO:0000313" key="12">
    <source>
        <dbReference type="EMBL" id="KKQ48133.1"/>
    </source>
</evidence>
<keyword evidence="6 8" id="KW-0030">Aminoacyl-tRNA synthetase</keyword>
<dbReference type="SUPFAM" id="SSF55190">
    <property type="entry name" value="Arginyl-tRNA synthetase (ArgRS), N-terminal 'additional' domain"/>
    <property type="match status" value="1"/>
</dbReference>
<evidence type="ECO:0000259" key="10">
    <source>
        <dbReference type="SMART" id="SM00836"/>
    </source>
</evidence>
<dbReference type="GO" id="GO:0005737">
    <property type="term" value="C:cytoplasm"/>
    <property type="evidence" value="ECO:0007669"/>
    <property type="project" value="UniProtKB-SubCell"/>
</dbReference>
<comment type="catalytic activity">
    <reaction evidence="7 8">
        <text>tRNA(Arg) + L-arginine + ATP = L-arginyl-tRNA(Arg) + AMP + diphosphate</text>
        <dbReference type="Rhea" id="RHEA:20301"/>
        <dbReference type="Rhea" id="RHEA-COMP:9658"/>
        <dbReference type="Rhea" id="RHEA-COMP:9673"/>
        <dbReference type="ChEBI" id="CHEBI:30616"/>
        <dbReference type="ChEBI" id="CHEBI:32682"/>
        <dbReference type="ChEBI" id="CHEBI:33019"/>
        <dbReference type="ChEBI" id="CHEBI:78442"/>
        <dbReference type="ChEBI" id="CHEBI:78513"/>
        <dbReference type="ChEBI" id="CHEBI:456215"/>
        <dbReference type="EC" id="6.1.1.19"/>
    </reaction>
</comment>
<comment type="caution">
    <text evidence="8">Lacks conserved residue(s) required for the propagation of feature annotation.</text>
</comment>
<feature type="domain" description="DALR anticodon binding" evidence="10">
    <location>
        <begin position="554"/>
        <end position="694"/>
    </location>
</feature>
<reference evidence="12 13" key="1">
    <citation type="journal article" date="2015" name="Nature">
        <title>rRNA introns, odd ribosomes, and small enigmatic genomes across a large radiation of phyla.</title>
        <authorList>
            <person name="Brown C.T."/>
            <person name="Hug L.A."/>
            <person name="Thomas B.C."/>
            <person name="Sharon I."/>
            <person name="Castelle C.J."/>
            <person name="Singh A."/>
            <person name="Wilkins M.J."/>
            <person name="Williams K.H."/>
            <person name="Banfield J.F."/>
        </authorList>
    </citation>
    <scope>NUCLEOTIDE SEQUENCE [LARGE SCALE GENOMIC DNA]</scope>
</reference>
<dbReference type="PATRIC" id="fig|1618592.3.peg.666"/>
<dbReference type="PANTHER" id="PTHR11956">
    <property type="entry name" value="ARGINYL-TRNA SYNTHETASE"/>
    <property type="match status" value="1"/>
</dbReference>
<proteinExistence type="inferred from homology"/>
<dbReference type="InterPro" id="IPR001278">
    <property type="entry name" value="Arg-tRNA-ligase"/>
</dbReference>
<dbReference type="Pfam" id="PF05746">
    <property type="entry name" value="DALR_1"/>
    <property type="match status" value="1"/>
</dbReference>
<evidence type="ECO:0000256" key="1">
    <source>
        <dbReference type="ARBA" id="ARBA00005594"/>
    </source>
</evidence>
<dbReference type="InterPro" id="IPR008909">
    <property type="entry name" value="DALR_anticod-bd"/>
</dbReference>
<evidence type="ECO:0000256" key="4">
    <source>
        <dbReference type="ARBA" id="ARBA00022840"/>
    </source>
</evidence>
<dbReference type="AlphaFoldDB" id="A0A0G0HYD2"/>
<dbReference type="PRINTS" id="PR01038">
    <property type="entry name" value="TRNASYNTHARG"/>
</dbReference>
<evidence type="ECO:0000256" key="8">
    <source>
        <dbReference type="HAMAP-Rule" id="MF_00123"/>
    </source>
</evidence>
<comment type="similarity">
    <text evidence="1 8 9">Belongs to the class-I aminoacyl-tRNA synthetase family.</text>
</comment>
<organism evidence="12 13">
    <name type="scientific">Candidatus Woesebacteria bacterium GW2011_GWD1_38_10</name>
    <dbReference type="NCBI Taxonomy" id="1618592"/>
    <lineage>
        <taxon>Bacteria</taxon>
        <taxon>Candidatus Woeseibacteriota</taxon>
    </lineage>
</organism>
<protein>
    <recommendedName>
        <fullName evidence="8">Arginine--tRNA ligase</fullName>
        <ecNumber evidence="8">6.1.1.19</ecNumber>
    </recommendedName>
    <alternativeName>
        <fullName evidence="8">Arginyl-tRNA synthetase</fullName>
        <shortName evidence="8">ArgRS</shortName>
    </alternativeName>
</protein>
<dbReference type="EC" id="6.1.1.19" evidence="8"/>
<keyword evidence="4 8" id="KW-0067">ATP-binding</keyword>
<dbReference type="SMART" id="SM00836">
    <property type="entry name" value="DALR_1"/>
    <property type="match status" value="1"/>
</dbReference>
<sequence>MIPIPNPKTQIINSLQKVVGKIEINLDIPEREEFGDYATNIALVMFGNDQFPISNLQENLKSKILNLKSPHELAETIVSLLKSDKELTKIVDKIQVAGPGFINFHINNDVLLNKLMQIDSANNETDYRSGEMQSVIPAKAGIYTNNDFPQQTDGFVYGQSDLFKGKTILIEHTSPNPQTTIMLGHLRNNFLGMSVANLFDFLGAKVTRDCIVNDRGVHICRSIWGYLVFANKNDGLKKEELKNYKDVAEEKMAGKIKGLNWKELLRKWSDNPADWFTPDELELKPDHANLIWYVLGSKAYKSDESVRKQVGEILQVWEREEKDVWKIWKQILDWSAKGYKETYERIGSIHDHVWHESALYKGGKEFIEKGLKKGVFVKSEGAIVTNLAKYKLPDTVAIKSDGTSTYLVFDINLTAEKQRRYPSDLYIWTIGQEQSLYFQQLFSVCEQLGLGKKDDFFHLSYALINFKGGGKMATREGSVVMADEILDELETKVKKIINDDIKKKKREGVNMDELAHDVALGAVKYALLRYGRGTTAFYDTNESISLNGNSGPYLQYTFARAQSVLHKAQNTHTANSLQSIEDQNADDNPELMAKMKAEDSGPLAMSINEEEKSLLRHLFHFPEIIESAAQNYAPNFICNYLYELAQKFNSFYSKHKILVDDPLVLEFRVRLASATGTVLKSGLNLLGIDSPERM</sequence>
<keyword evidence="5 8" id="KW-0648">Protein biosynthesis</keyword>
<dbReference type="Gene3D" id="1.10.730.10">
    <property type="entry name" value="Isoleucyl-tRNA Synthetase, Domain 1"/>
    <property type="match status" value="1"/>
</dbReference>
<keyword evidence="2 8" id="KW-0436">Ligase</keyword>
<evidence type="ECO:0000256" key="5">
    <source>
        <dbReference type="ARBA" id="ARBA00022917"/>
    </source>
</evidence>
<comment type="subcellular location">
    <subcellularLocation>
        <location evidence="8">Cytoplasm</location>
    </subcellularLocation>
</comment>
<dbReference type="GO" id="GO:0004814">
    <property type="term" value="F:arginine-tRNA ligase activity"/>
    <property type="evidence" value="ECO:0007669"/>
    <property type="project" value="UniProtKB-UniRule"/>
</dbReference>
<dbReference type="InterPro" id="IPR035684">
    <property type="entry name" value="ArgRS_core"/>
</dbReference>
<dbReference type="Gene3D" id="3.40.50.620">
    <property type="entry name" value="HUPs"/>
    <property type="match status" value="1"/>
</dbReference>
<gene>
    <name evidence="8" type="primary">argS</name>
    <name evidence="12" type="ORF">US67_C0042G0006</name>
</gene>
<name>A0A0G0HYD2_9BACT</name>
<evidence type="ECO:0000256" key="9">
    <source>
        <dbReference type="RuleBase" id="RU363038"/>
    </source>
</evidence>